<dbReference type="Pfam" id="PF04122">
    <property type="entry name" value="CW_binding_2"/>
    <property type="match status" value="3"/>
</dbReference>
<dbReference type="InterPro" id="IPR007253">
    <property type="entry name" value="Cell_wall-bd_2"/>
</dbReference>
<dbReference type="InterPro" id="IPR051922">
    <property type="entry name" value="Bact_Sporulation_Assoc"/>
</dbReference>
<reference evidence="1" key="1">
    <citation type="submission" date="2021-01" db="EMBL/GenBank/DDBJ databases">
        <title>Genome public.</title>
        <authorList>
            <person name="Liu C."/>
            <person name="Sun Q."/>
        </authorList>
    </citation>
    <scope>NUCLEOTIDE SEQUENCE</scope>
    <source>
        <strain evidence="1">YIM B02565</strain>
    </source>
</reference>
<dbReference type="PANTHER" id="PTHR30032:SF8">
    <property type="entry name" value="GERMINATION-SPECIFIC N-ACETYLMURAMOYL-L-ALANINE AMIDASE"/>
    <property type="match status" value="1"/>
</dbReference>
<accession>A0A937FF89</accession>
<dbReference type="EMBL" id="JAESWA010000022">
    <property type="protein sequence ID" value="MBL4932269.1"/>
    <property type="molecule type" value="Genomic_DNA"/>
</dbReference>
<comment type="caution">
    <text evidence="1">The sequence shown here is derived from an EMBL/GenBank/DDBJ whole genome shotgun (WGS) entry which is preliminary data.</text>
</comment>
<keyword evidence="2" id="KW-1185">Reference proteome</keyword>
<proteinExistence type="predicted"/>
<evidence type="ECO:0000313" key="2">
    <source>
        <dbReference type="Proteomes" id="UP000623681"/>
    </source>
</evidence>
<dbReference type="Proteomes" id="UP000623681">
    <property type="component" value="Unassembled WGS sequence"/>
</dbReference>
<dbReference type="RefSeq" id="WP_202767635.1">
    <property type="nucleotide sequence ID" value="NZ_JAESWA010000022.1"/>
</dbReference>
<sequence length="446" mass="48131">MGKGKIAKIFLGSMIISSIIISSSQIKVQAQTLNSKRLQGKDRYETATAISYEVIKNSTVNNVVLATGSDFPDALTGSVLAAKLNAPILLTGNDSYNAMDLDFIRKNLSKTGTIYILGSSGVIPDKLISQIKANGYNNVIRLGGKNREETARIINQKLSVPKGTPVVIATGLDFPDALSISSVAGIKQYPIALSYKDSLPAPSISTLKDIQPSKIYIVGSAGVVSDKVVNQIKATLPSISSSNIVRIGGKDRFETSVGIAKAFNLNTTNAVIATGFDFPDALSGSVLASKLNAPILLVNDKDITATKQYLASNTKIINLTFLGSYGAIGQDAERNLTNITIPPKVYQPDVPERPSVSYMNSISKTADASIIDGGMINERKLPYDGNYYHIQTTDRLPNGSLYIQDYYFKVLKEETQVDGKVRRYVYMLISTNGAACFGEGYYLMMN</sequence>
<gene>
    <name evidence="1" type="ORF">JK634_10660</name>
</gene>
<protein>
    <submittedName>
        <fullName evidence="1">Cell wall-binding repeat-containing protein</fullName>
    </submittedName>
</protein>
<evidence type="ECO:0000313" key="1">
    <source>
        <dbReference type="EMBL" id="MBL4932269.1"/>
    </source>
</evidence>
<dbReference type="Gene3D" id="3.40.50.12090">
    <property type="match status" value="2"/>
</dbReference>
<name>A0A937FF89_9CLOT</name>
<dbReference type="PANTHER" id="PTHR30032">
    <property type="entry name" value="N-ACETYLMURAMOYL-L-ALANINE AMIDASE-RELATED"/>
    <property type="match status" value="1"/>
</dbReference>
<organism evidence="1 2">
    <name type="scientific">Clostridium paridis</name>
    <dbReference type="NCBI Taxonomy" id="2803863"/>
    <lineage>
        <taxon>Bacteria</taxon>
        <taxon>Bacillati</taxon>
        <taxon>Bacillota</taxon>
        <taxon>Clostridia</taxon>
        <taxon>Eubacteriales</taxon>
        <taxon>Clostridiaceae</taxon>
        <taxon>Clostridium</taxon>
    </lineage>
</organism>
<dbReference type="AlphaFoldDB" id="A0A937FF89"/>